<keyword evidence="2" id="KW-0863">Zinc-finger</keyword>
<comment type="caution">
    <text evidence="5">The sequence shown here is derived from an EMBL/GenBank/DDBJ whole genome shotgun (WGS) entry which is preliminary data.</text>
</comment>
<reference evidence="5" key="1">
    <citation type="journal article" date="2020" name="Stud. Mycol.">
        <title>101 Dothideomycetes genomes: a test case for predicting lifestyles and emergence of pathogens.</title>
        <authorList>
            <person name="Haridas S."/>
            <person name="Albert R."/>
            <person name="Binder M."/>
            <person name="Bloem J."/>
            <person name="Labutti K."/>
            <person name="Salamov A."/>
            <person name="Andreopoulos B."/>
            <person name="Baker S."/>
            <person name="Barry K."/>
            <person name="Bills G."/>
            <person name="Bluhm B."/>
            <person name="Cannon C."/>
            <person name="Castanera R."/>
            <person name="Culley D."/>
            <person name="Daum C."/>
            <person name="Ezra D."/>
            <person name="Gonzalez J."/>
            <person name="Henrissat B."/>
            <person name="Kuo A."/>
            <person name="Liang C."/>
            <person name="Lipzen A."/>
            <person name="Lutzoni F."/>
            <person name="Magnuson J."/>
            <person name="Mondo S."/>
            <person name="Nolan M."/>
            <person name="Ohm R."/>
            <person name="Pangilinan J."/>
            <person name="Park H.-J."/>
            <person name="Ramirez L."/>
            <person name="Alfaro M."/>
            <person name="Sun H."/>
            <person name="Tritt A."/>
            <person name="Yoshinaga Y."/>
            <person name="Zwiers L.-H."/>
            <person name="Turgeon B."/>
            <person name="Goodwin S."/>
            <person name="Spatafora J."/>
            <person name="Crous P."/>
            <person name="Grigoriev I."/>
        </authorList>
    </citation>
    <scope>NUCLEOTIDE SEQUENCE</scope>
    <source>
        <strain evidence="5">CBS 133067</strain>
    </source>
</reference>
<evidence type="ECO:0000313" key="6">
    <source>
        <dbReference type="Proteomes" id="UP000799772"/>
    </source>
</evidence>
<dbReference type="InterPro" id="IPR013083">
    <property type="entry name" value="Znf_RING/FYVE/PHD"/>
</dbReference>
<evidence type="ECO:0000313" key="5">
    <source>
        <dbReference type="EMBL" id="KAF2097421.1"/>
    </source>
</evidence>
<proteinExistence type="predicted"/>
<dbReference type="InterPro" id="IPR019786">
    <property type="entry name" value="Zinc_finger_PHD-type_CS"/>
</dbReference>
<feature type="region of interest" description="Disordered" evidence="4">
    <location>
        <begin position="612"/>
        <end position="707"/>
    </location>
</feature>
<dbReference type="AlphaFoldDB" id="A0A9P4M469"/>
<dbReference type="GO" id="GO:0008270">
    <property type="term" value="F:zinc ion binding"/>
    <property type="evidence" value="ECO:0007669"/>
    <property type="project" value="UniProtKB-KW"/>
</dbReference>
<keyword evidence="1" id="KW-0479">Metal-binding</keyword>
<keyword evidence="6" id="KW-1185">Reference proteome</keyword>
<feature type="compositionally biased region" description="Polar residues" evidence="4">
    <location>
        <begin position="614"/>
        <end position="630"/>
    </location>
</feature>
<evidence type="ECO:0000256" key="1">
    <source>
        <dbReference type="ARBA" id="ARBA00022723"/>
    </source>
</evidence>
<gene>
    <name evidence="5" type="ORF">NA57DRAFT_77679</name>
</gene>
<organism evidence="5 6">
    <name type="scientific">Rhizodiscina lignyota</name>
    <dbReference type="NCBI Taxonomy" id="1504668"/>
    <lineage>
        <taxon>Eukaryota</taxon>
        <taxon>Fungi</taxon>
        <taxon>Dikarya</taxon>
        <taxon>Ascomycota</taxon>
        <taxon>Pezizomycotina</taxon>
        <taxon>Dothideomycetes</taxon>
        <taxon>Pleosporomycetidae</taxon>
        <taxon>Aulographales</taxon>
        <taxon>Rhizodiscinaceae</taxon>
        <taxon>Rhizodiscina</taxon>
    </lineage>
</organism>
<evidence type="ECO:0000256" key="4">
    <source>
        <dbReference type="SAM" id="MobiDB-lite"/>
    </source>
</evidence>
<name>A0A9P4M469_9PEZI</name>
<accession>A0A9P4M469</accession>
<dbReference type="PROSITE" id="PS01359">
    <property type="entry name" value="ZF_PHD_1"/>
    <property type="match status" value="1"/>
</dbReference>
<dbReference type="EMBL" id="ML978128">
    <property type="protein sequence ID" value="KAF2097421.1"/>
    <property type="molecule type" value="Genomic_DNA"/>
</dbReference>
<keyword evidence="3" id="KW-0862">Zinc</keyword>
<feature type="compositionally biased region" description="Polar residues" evidence="4">
    <location>
        <begin position="690"/>
        <end position="702"/>
    </location>
</feature>
<dbReference type="InterPro" id="IPR011011">
    <property type="entry name" value="Znf_FYVE_PHD"/>
</dbReference>
<dbReference type="Gene3D" id="3.30.40.10">
    <property type="entry name" value="Zinc/RING finger domain, C3HC4 (zinc finger)"/>
    <property type="match status" value="1"/>
</dbReference>
<evidence type="ECO:0000256" key="2">
    <source>
        <dbReference type="ARBA" id="ARBA00022771"/>
    </source>
</evidence>
<protein>
    <recommendedName>
        <fullName evidence="7">Polycomb protein VEFS-Box domain-containing protein</fullName>
    </recommendedName>
</protein>
<evidence type="ECO:0008006" key="7">
    <source>
        <dbReference type="Google" id="ProtNLM"/>
    </source>
</evidence>
<dbReference type="Proteomes" id="UP000799772">
    <property type="component" value="Unassembled WGS sequence"/>
</dbReference>
<dbReference type="SUPFAM" id="SSF57903">
    <property type="entry name" value="FYVE/PHD zinc finger"/>
    <property type="match status" value="1"/>
</dbReference>
<sequence>MVNATENRKAVGNVLLALDIDRFRQPTFLRRNLAQALEYHESERRGEFSRVQEEMAANAQSADCWKPPSKKVLQKLWQKKRPVLRIDVKALRPTKRGAAEDVGQARKRSKVEIDCTVEVLIWPQDRTNGSSCRVNKPATLQARHSTESTSPEFEIYMDEPIEIDSSQLGTPIGSDMNWKRSLGTRYDLHVWINFQSPKDVSTVLQLLGKQQTTGSFLKKTRLLVKWTHLPECPSNNQLLPVSISKGEDREKLSYGMQVHMAWKGRKDSILKTHNLALRAREGGPTSRSLPMNTRITTNGHDETHEQIAVNGEGGKALAAKATLGFFFPTHKACVALHGFVCPFCVRKKFTSCELLHLHLNTLHEQYNFKSLKGDKEGYAEMKLDYVFEAALSKSFTEDRPLYTYNRADYAIKWIAPQRPFDIQKWLAGEDDWIKGASVADLQNAQSRSTRTAILPSSMQVKPSGEVLDLPTRVKKTCMVPQVPPSVKLFRLSSKRPLEEGEELSESDDDIEFGWINAKRNLARQNTGLSETAKQFAQMMDDYLEDTESVSGDVYMGDTLIRFVRTKGSALQIQGLRKEFEIKLRELVARRVVGEEILRQCISFLDNELHGPANHNANINGVEPSTPTRSRNSGRREALANGEEDGGLSSAERTPRRSKRTPKVSSRAGRSQRVDDDVGKEPGMGDGTQSGKGQTERNATASQMRPAVAAGEVPPVSLACVCGKEVLTMRGALQCSNPGCLQPDYHMECVGVFSHSTTWICPRCVVEST</sequence>
<dbReference type="OrthoDB" id="166746at2759"/>
<evidence type="ECO:0000256" key="3">
    <source>
        <dbReference type="ARBA" id="ARBA00022833"/>
    </source>
</evidence>